<dbReference type="SUPFAM" id="SSF55347">
    <property type="entry name" value="Glyceraldehyde-3-phosphate dehydrogenase-like, C-terminal domain"/>
    <property type="match status" value="1"/>
</dbReference>
<dbReference type="EMBL" id="JBIQWL010000006">
    <property type="protein sequence ID" value="MFH8251871.1"/>
    <property type="molecule type" value="Genomic_DNA"/>
</dbReference>
<keyword evidence="6" id="KW-1185">Reference proteome</keyword>
<organism evidence="5 6">
    <name type="scientific">Microbacterium alkaliflavum</name>
    <dbReference type="NCBI Taxonomy" id="3248839"/>
    <lineage>
        <taxon>Bacteria</taxon>
        <taxon>Bacillati</taxon>
        <taxon>Actinomycetota</taxon>
        <taxon>Actinomycetes</taxon>
        <taxon>Micrococcales</taxon>
        <taxon>Microbacteriaceae</taxon>
        <taxon>Microbacterium</taxon>
    </lineage>
</organism>
<dbReference type="RefSeq" id="WP_397557321.1">
    <property type="nucleotide sequence ID" value="NZ_JBIQWL010000006.1"/>
</dbReference>
<dbReference type="InterPro" id="IPR004104">
    <property type="entry name" value="Gfo/Idh/MocA-like_OxRdtase_C"/>
</dbReference>
<dbReference type="InterPro" id="IPR000683">
    <property type="entry name" value="Gfo/Idh/MocA-like_OxRdtase_N"/>
</dbReference>
<dbReference type="InterPro" id="IPR036291">
    <property type="entry name" value="NAD(P)-bd_dom_sf"/>
</dbReference>
<sequence length="343" mass="36642">MVVRIGLVGYGVGGRLFHAPYITASKECELVAIVARSDKAVAAARADHPDATIAPSLTALLDAGIVDAVVISTPPETRRDLVLEAIDRGVAVVADKPFAPSGDEAQLLADHTRERGVLLNVFHNRRFDTDIVTARRVLASGRLGVVRGLDLRMDQDDPSTLEGGPTGGLLRDLGSHVIDQTLLLMGPARSVSAHLRRAETPQGPTDAGFSIGIEHESGACSRVSASKIDHLLSKELRLYGESGSYVSDYTDVQFDALRRGIRPADDRGSWGYEEPGRWGMLRTADGVEAVPSSQGDYTRYYDEFADAVASGGRGPVPAEEGIAVLRVLDAVAASDREHRTIAL</sequence>
<evidence type="ECO:0000256" key="2">
    <source>
        <dbReference type="ARBA" id="ARBA00023002"/>
    </source>
</evidence>
<evidence type="ECO:0000313" key="6">
    <source>
        <dbReference type="Proteomes" id="UP001610861"/>
    </source>
</evidence>
<evidence type="ECO:0000259" key="3">
    <source>
        <dbReference type="Pfam" id="PF01408"/>
    </source>
</evidence>
<evidence type="ECO:0000259" key="4">
    <source>
        <dbReference type="Pfam" id="PF02894"/>
    </source>
</evidence>
<dbReference type="PANTHER" id="PTHR43708:SF5">
    <property type="entry name" value="CONSERVED EXPRESSED OXIDOREDUCTASE (EUROFUNG)-RELATED"/>
    <property type="match status" value="1"/>
</dbReference>
<feature type="domain" description="Gfo/Idh/MocA-like oxidoreductase N-terminal" evidence="3">
    <location>
        <begin position="3"/>
        <end position="122"/>
    </location>
</feature>
<dbReference type="InterPro" id="IPR051317">
    <property type="entry name" value="Gfo/Idh/MocA_oxidoreduct"/>
</dbReference>
<reference evidence="5 6" key="1">
    <citation type="submission" date="2024-09" db="EMBL/GenBank/DDBJ databases">
        <authorList>
            <person name="Pan X."/>
        </authorList>
    </citation>
    <scope>NUCLEOTIDE SEQUENCE [LARGE SCALE GENOMIC DNA]</scope>
    <source>
        <strain evidence="5 6">B2969</strain>
    </source>
</reference>
<dbReference type="SUPFAM" id="SSF51735">
    <property type="entry name" value="NAD(P)-binding Rossmann-fold domains"/>
    <property type="match status" value="1"/>
</dbReference>
<proteinExistence type="inferred from homology"/>
<feature type="domain" description="Gfo/Idh/MocA-like oxidoreductase C-terminal" evidence="4">
    <location>
        <begin position="138"/>
        <end position="343"/>
    </location>
</feature>
<evidence type="ECO:0000313" key="5">
    <source>
        <dbReference type="EMBL" id="MFH8251871.1"/>
    </source>
</evidence>
<comment type="caution">
    <text evidence="5">The sequence shown here is derived from an EMBL/GenBank/DDBJ whole genome shotgun (WGS) entry which is preliminary data.</text>
</comment>
<dbReference type="Gene3D" id="3.40.50.720">
    <property type="entry name" value="NAD(P)-binding Rossmann-like Domain"/>
    <property type="match status" value="1"/>
</dbReference>
<evidence type="ECO:0000256" key="1">
    <source>
        <dbReference type="ARBA" id="ARBA00010928"/>
    </source>
</evidence>
<accession>A0ABW7QAG0</accession>
<keyword evidence="2" id="KW-0560">Oxidoreductase</keyword>
<dbReference type="PANTHER" id="PTHR43708">
    <property type="entry name" value="CONSERVED EXPRESSED OXIDOREDUCTASE (EUROFUNG)"/>
    <property type="match status" value="1"/>
</dbReference>
<dbReference type="Proteomes" id="UP001610861">
    <property type="component" value="Unassembled WGS sequence"/>
</dbReference>
<dbReference type="Gene3D" id="3.30.360.10">
    <property type="entry name" value="Dihydrodipicolinate Reductase, domain 2"/>
    <property type="match status" value="1"/>
</dbReference>
<name>A0ABW7QAG0_9MICO</name>
<dbReference type="Pfam" id="PF01408">
    <property type="entry name" value="GFO_IDH_MocA"/>
    <property type="match status" value="1"/>
</dbReference>
<comment type="similarity">
    <text evidence="1">Belongs to the Gfo/Idh/MocA family.</text>
</comment>
<protein>
    <submittedName>
        <fullName evidence="5">Gfo/Idh/MocA family oxidoreductase</fullName>
    </submittedName>
</protein>
<dbReference type="Pfam" id="PF02894">
    <property type="entry name" value="GFO_IDH_MocA_C"/>
    <property type="match status" value="1"/>
</dbReference>
<gene>
    <name evidence="5" type="ORF">ACH3VR_16005</name>
</gene>